<dbReference type="RefSeq" id="WP_061276624.1">
    <property type="nucleotide sequence ID" value="NZ_CP023525.1"/>
</dbReference>
<dbReference type="Pfam" id="PF22725">
    <property type="entry name" value="GFO_IDH_MocA_C3"/>
    <property type="match status" value="1"/>
</dbReference>
<dbReference type="PANTHER" id="PTHR43377:SF1">
    <property type="entry name" value="BILIVERDIN REDUCTASE A"/>
    <property type="match status" value="1"/>
</dbReference>
<evidence type="ECO:0000313" key="3">
    <source>
        <dbReference type="EMBL" id="ATF91960.1"/>
    </source>
</evidence>
<evidence type="ECO:0000259" key="2">
    <source>
        <dbReference type="Pfam" id="PF22725"/>
    </source>
</evidence>
<feature type="domain" description="Gfo/Idh/MocA-like oxidoreductase N-terminal" evidence="1">
    <location>
        <begin position="3"/>
        <end position="113"/>
    </location>
</feature>
<dbReference type="Pfam" id="PF01408">
    <property type="entry name" value="GFO_IDH_MocA"/>
    <property type="match status" value="1"/>
</dbReference>
<sequence length="320" mass="35841">MKRIAVIGLGNIATRHRRNLRALFPEAEIYAVSASGRKIEGIVSDSNYISDDLQKLSQIVDMAIIASPATSHLEHAIPFIKVGVPTLIEKPVFASLDDAEVISKLIEGNKTPICIGYCLRYLPSTIKLHELLEKNTVGKVLNARITIGQYLPDWRPTKNYKNSVSASKVLGGGALLELSHEIDYSRFLFGELTIKHAIIRNSGILDIDVEDIADIVAISSDEAVIHIHLDFIQRQAFRECEVVGSEGRLSWDLINNKIVLHNSEGSEILYNDPKYDKNEMYMSMLKDFIRFTEGKPNTCIKLEDGIKTLQLVENIRRLAD</sequence>
<dbReference type="Gene3D" id="3.40.50.720">
    <property type="entry name" value="NAD(P)-binding Rossmann-like Domain"/>
    <property type="match status" value="1"/>
</dbReference>
<dbReference type="SUPFAM" id="SSF55347">
    <property type="entry name" value="Glyceraldehyde-3-phosphate dehydrogenase-like, C-terminal domain"/>
    <property type="match status" value="1"/>
</dbReference>
<dbReference type="GO" id="GO:0000166">
    <property type="term" value="F:nucleotide binding"/>
    <property type="evidence" value="ECO:0007669"/>
    <property type="project" value="InterPro"/>
</dbReference>
<dbReference type="InterPro" id="IPR055170">
    <property type="entry name" value="GFO_IDH_MocA-like_dom"/>
</dbReference>
<proteinExistence type="predicted"/>
<dbReference type="PANTHER" id="PTHR43377">
    <property type="entry name" value="BILIVERDIN REDUCTASE A"/>
    <property type="match status" value="1"/>
</dbReference>
<organism evidence="3 4">
    <name type="scientific">Cedecea neteri</name>
    <dbReference type="NCBI Taxonomy" id="158822"/>
    <lineage>
        <taxon>Bacteria</taxon>
        <taxon>Pseudomonadati</taxon>
        <taxon>Pseudomonadota</taxon>
        <taxon>Gammaproteobacteria</taxon>
        <taxon>Enterobacterales</taxon>
        <taxon>Enterobacteriaceae</taxon>
        <taxon>Cedecea</taxon>
    </lineage>
</organism>
<feature type="domain" description="GFO/IDH/MocA-like oxidoreductase" evidence="2">
    <location>
        <begin position="127"/>
        <end position="249"/>
    </location>
</feature>
<dbReference type="SUPFAM" id="SSF51735">
    <property type="entry name" value="NAD(P)-binding Rossmann-fold domains"/>
    <property type="match status" value="1"/>
</dbReference>
<dbReference type="InterPro" id="IPR036291">
    <property type="entry name" value="NAD(P)-bd_dom_sf"/>
</dbReference>
<dbReference type="InterPro" id="IPR000683">
    <property type="entry name" value="Gfo/Idh/MocA-like_OxRdtase_N"/>
</dbReference>
<name>A0A291DVW1_9ENTR</name>
<gene>
    <name evidence="3" type="ORF">CO704_07570</name>
</gene>
<dbReference type="EMBL" id="CP023525">
    <property type="protein sequence ID" value="ATF91960.1"/>
    <property type="molecule type" value="Genomic_DNA"/>
</dbReference>
<accession>A0A291DVW1</accession>
<evidence type="ECO:0000259" key="1">
    <source>
        <dbReference type="Pfam" id="PF01408"/>
    </source>
</evidence>
<evidence type="ECO:0000313" key="4">
    <source>
        <dbReference type="Proteomes" id="UP000217979"/>
    </source>
</evidence>
<dbReference type="Gene3D" id="3.30.360.10">
    <property type="entry name" value="Dihydrodipicolinate Reductase, domain 2"/>
    <property type="match status" value="1"/>
</dbReference>
<dbReference type="AlphaFoldDB" id="A0A291DVW1"/>
<protein>
    <submittedName>
        <fullName evidence="3">Gfo/Idh/MocA family oxidoreductase</fullName>
    </submittedName>
</protein>
<dbReference type="InterPro" id="IPR051450">
    <property type="entry name" value="Gfo/Idh/MocA_Oxidoreductases"/>
</dbReference>
<reference evidence="3 4" key="1">
    <citation type="submission" date="2017-09" db="EMBL/GenBank/DDBJ databases">
        <title>FDA dAtabase for Regulatory Grade micrObial Sequences (FDA-ARGOS): Supporting development and validation of Infectious Disease Dx tests.</title>
        <authorList>
            <person name="Minogue T."/>
            <person name="Wolcott M."/>
            <person name="Wasieloski L."/>
            <person name="Aguilar W."/>
            <person name="Moore D."/>
            <person name="Tallon L."/>
            <person name="Sadzewicz L."/>
            <person name="Ott S."/>
            <person name="Zhao X."/>
            <person name="Nagaraj S."/>
            <person name="Vavikolanu K."/>
            <person name="Aluvathingal J."/>
            <person name="Nadendla S."/>
            <person name="Sichtig H."/>
        </authorList>
    </citation>
    <scope>NUCLEOTIDE SEQUENCE [LARGE SCALE GENOMIC DNA]</scope>
    <source>
        <strain evidence="3 4">FDAARGOS_392</strain>
    </source>
</reference>
<dbReference type="Proteomes" id="UP000217979">
    <property type="component" value="Chromosome"/>
</dbReference>